<name>A0ABN7USZ8_GIGMA</name>
<evidence type="ECO:0000313" key="1">
    <source>
        <dbReference type="EMBL" id="CAG8669309.1"/>
    </source>
</evidence>
<feature type="non-terminal residue" evidence="1">
    <location>
        <position position="1"/>
    </location>
</feature>
<protein>
    <submittedName>
        <fullName evidence="1">16661_t:CDS:1</fullName>
    </submittedName>
</protein>
<organism evidence="1 2">
    <name type="scientific">Gigaspora margarita</name>
    <dbReference type="NCBI Taxonomy" id="4874"/>
    <lineage>
        <taxon>Eukaryota</taxon>
        <taxon>Fungi</taxon>
        <taxon>Fungi incertae sedis</taxon>
        <taxon>Mucoromycota</taxon>
        <taxon>Glomeromycotina</taxon>
        <taxon>Glomeromycetes</taxon>
        <taxon>Diversisporales</taxon>
        <taxon>Gigasporaceae</taxon>
        <taxon>Gigaspora</taxon>
    </lineage>
</organism>
<dbReference type="Proteomes" id="UP000789901">
    <property type="component" value="Unassembled WGS sequence"/>
</dbReference>
<comment type="caution">
    <text evidence="1">The sequence shown here is derived from an EMBL/GenBank/DDBJ whole genome shotgun (WGS) entry which is preliminary data.</text>
</comment>
<dbReference type="EMBL" id="CAJVQB010005756">
    <property type="protein sequence ID" value="CAG8669309.1"/>
    <property type="molecule type" value="Genomic_DNA"/>
</dbReference>
<gene>
    <name evidence="1" type="ORF">GMARGA_LOCUS10329</name>
</gene>
<evidence type="ECO:0000313" key="2">
    <source>
        <dbReference type="Proteomes" id="UP000789901"/>
    </source>
</evidence>
<reference evidence="1 2" key="1">
    <citation type="submission" date="2021-06" db="EMBL/GenBank/DDBJ databases">
        <authorList>
            <person name="Kallberg Y."/>
            <person name="Tangrot J."/>
            <person name="Rosling A."/>
        </authorList>
    </citation>
    <scope>NUCLEOTIDE SEQUENCE [LARGE SCALE GENOMIC DNA]</scope>
    <source>
        <strain evidence="1 2">120-4 pot B 10/14</strain>
    </source>
</reference>
<accession>A0ABN7USZ8</accession>
<sequence length="78" mass="9152">SKPLEMTFAKHKADKIKGSKPRILIWDDFIEGEDDEHRHFGAICAFCNKEKWQRRKPSIMEAHLVLHCKGPVPDNIRR</sequence>
<keyword evidence="2" id="KW-1185">Reference proteome</keyword>
<proteinExistence type="predicted"/>